<gene>
    <name evidence="2" type="ORF">BB560_004380</name>
</gene>
<evidence type="ECO:0008006" key="4">
    <source>
        <dbReference type="Google" id="ProtNLM"/>
    </source>
</evidence>
<evidence type="ECO:0000313" key="2">
    <source>
        <dbReference type="EMBL" id="PVV01212.1"/>
    </source>
</evidence>
<protein>
    <recommendedName>
        <fullName evidence="4">Serine/threonine-protein phosphatase 2A 56 kDa regulatory subunit</fullName>
    </recommendedName>
</protein>
<dbReference type="PANTHER" id="PTHR10257:SF3">
    <property type="entry name" value="SERINE_THREONINE-PROTEIN PHOSPHATASE 2A 56 KDA REGULATORY SUBUNIT GAMMA ISOFORM"/>
    <property type="match status" value="1"/>
</dbReference>
<dbReference type="OrthoDB" id="10264446at2759"/>
<dbReference type="EMBL" id="MBFS01001285">
    <property type="protein sequence ID" value="PVV01212.1"/>
    <property type="molecule type" value="Genomic_DNA"/>
</dbReference>
<dbReference type="InterPro" id="IPR016024">
    <property type="entry name" value="ARM-type_fold"/>
</dbReference>
<comment type="caution">
    <text evidence="2">The sequence shown here is derived from an EMBL/GenBank/DDBJ whole genome shotgun (WGS) entry which is preliminary data.</text>
</comment>
<dbReference type="STRING" id="133381.A0A2T9Z9H6"/>
<evidence type="ECO:0000256" key="1">
    <source>
        <dbReference type="SAM" id="MobiDB-lite"/>
    </source>
</evidence>
<dbReference type="PANTHER" id="PTHR10257">
    <property type="entry name" value="SERINE/THREONINE PROTEIN PHOSPHATASE 2A PP2A REGULATORY SUBUNIT B"/>
    <property type="match status" value="1"/>
</dbReference>
<dbReference type="GO" id="GO:0019888">
    <property type="term" value="F:protein phosphatase regulator activity"/>
    <property type="evidence" value="ECO:0007669"/>
    <property type="project" value="InterPro"/>
</dbReference>
<organism evidence="2 3">
    <name type="scientific">Smittium megazygosporum</name>
    <dbReference type="NCBI Taxonomy" id="133381"/>
    <lineage>
        <taxon>Eukaryota</taxon>
        <taxon>Fungi</taxon>
        <taxon>Fungi incertae sedis</taxon>
        <taxon>Zoopagomycota</taxon>
        <taxon>Kickxellomycotina</taxon>
        <taxon>Harpellomycetes</taxon>
        <taxon>Harpellales</taxon>
        <taxon>Legeriomycetaceae</taxon>
        <taxon>Smittium</taxon>
    </lineage>
</organism>
<proteinExistence type="predicted"/>
<dbReference type="GO" id="GO:0007165">
    <property type="term" value="P:signal transduction"/>
    <property type="evidence" value="ECO:0007669"/>
    <property type="project" value="InterPro"/>
</dbReference>
<dbReference type="AlphaFoldDB" id="A0A2T9Z9H6"/>
<feature type="compositionally biased region" description="Polar residues" evidence="1">
    <location>
        <begin position="14"/>
        <end position="36"/>
    </location>
</feature>
<accession>A0A2T9Z9H6</accession>
<feature type="compositionally biased region" description="Low complexity" evidence="1">
    <location>
        <begin position="37"/>
        <end position="52"/>
    </location>
</feature>
<dbReference type="FunFam" id="1.25.10.10:FF:000331">
    <property type="entry name" value="Phosphoprotein phosphatase, putative"/>
    <property type="match status" value="1"/>
</dbReference>
<reference evidence="2 3" key="1">
    <citation type="journal article" date="2018" name="MBio">
        <title>Comparative Genomics Reveals the Core Gene Toolbox for the Fungus-Insect Symbiosis.</title>
        <authorList>
            <person name="Wang Y."/>
            <person name="Stata M."/>
            <person name="Wang W."/>
            <person name="Stajich J.E."/>
            <person name="White M.M."/>
            <person name="Moncalvo J.M."/>
        </authorList>
    </citation>
    <scope>NUCLEOTIDE SEQUENCE [LARGE SCALE GENOMIC DNA]</scope>
    <source>
        <strain evidence="2 3">SC-DP-2</strain>
    </source>
</reference>
<feature type="region of interest" description="Disordered" evidence="1">
    <location>
        <begin position="1"/>
        <end position="55"/>
    </location>
</feature>
<evidence type="ECO:0000313" key="3">
    <source>
        <dbReference type="Proteomes" id="UP000245609"/>
    </source>
</evidence>
<dbReference type="Gene3D" id="1.25.10.10">
    <property type="entry name" value="Leucine-rich Repeat Variant"/>
    <property type="match status" value="1"/>
</dbReference>
<dbReference type="Pfam" id="PF01603">
    <property type="entry name" value="B56"/>
    <property type="match status" value="1"/>
</dbReference>
<sequence>MPEKDSVLIGPTESRWTSTEQSFKPKTLSTVQNQELSPSDSSLEKSGSSSSKSTKKGEFIIFPPIEVTPERSQSDKSKLFIKKLDQCCLVFDFNQVDSKLNGKKAKSDTLQELILYLEKYSLHKSHPLYYKVVKMVSCNLFRSVVSQNSLNLEPFDPEEDEPVSDPAWPHLELVYTFFQRFFENHAFDEKTAIKHINQRFISQLLQLFNTEDPRERIALKTILHRMYGKMSSVRFYIRKTISNLFLQFIYENENQNGISELLEILASIINGFTTPLREAHKVFLFRVLLPLHKPTSMPIYYSHLSYCTAIFVQKDPTLVPKIVMSLLSFWPKVNTSKEVLFLNEIEELLGTVTLEEFETFNVPLFKQLAKCIVSPNFQVSERALMFWSNPQIVQLIHSCLESLAPVVLNEICKSCNSHWNQSIQQRAHSVFQFFLLSDEQLFENCIADIKKIHSLDEAKEASRKKNVIRDQSMANLYQNQSPNMINSFPAPADHQSMSFYDNFVDFQLPSTYPAHNDQITINSLDQSHPFYDSRNSEWTNNA</sequence>
<name>A0A2T9Z9H6_9FUNG</name>
<dbReference type="GO" id="GO:0000159">
    <property type="term" value="C:protein phosphatase type 2A complex"/>
    <property type="evidence" value="ECO:0007669"/>
    <property type="project" value="InterPro"/>
</dbReference>
<dbReference type="Proteomes" id="UP000245609">
    <property type="component" value="Unassembled WGS sequence"/>
</dbReference>
<dbReference type="SUPFAM" id="SSF48371">
    <property type="entry name" value="ARM repeat"/>
    <property type="match status" value="1"/>
</dbReference>
<keyword evidence="3" id="KW-1185">Reference proteome</keyword>
<dbReference type="InterPro" id="IPR011989">
    <property type="entry name" value="ARM-like"/>
</dbReference>
<dbReference type="InterPro" id="IPR002554">
    <property type="entry name" value="PP2A_B56"/>
</dbReference>